<evidence type="ECO:0000256" key="9">
    <source>
        <dbReference type="ARBA" id="ARBA00023136"/>
    </source>
</evidence>
<keyword evidence="2" id="KW-0813">Transport</keyword>
<dbReference type="OrthoDB" id="9813518at2"/>
<feature type="region of interest" description="Disordered" evidence="11">
    <location>
        <begin position="1"/>
        <end position="24"/>
    </location>
</feature>
<sequence>MNLRDFASSLRRGRGPSENDLGFGSELTSGQSRLINPDGSYNILRKGASSFRPYQALVEMSWPRFFAVIISFYILVNAVFAGLFMLIGLEHLNGAQTDGTWAGDFAAAFFFSVQTFTTVGYGAVSPAGTAANILAAAGALVGLMGFALATGLFFSRFAKPKANIRFSEKATIRPYKDTGYQSFQFQIVNERNNKVINLSAKVTMSWVEKGPEGHKARRFAFLPLERDEVFLFPLNWVIVHIIDEESPLWGKDKETLQEMEPEFLALLQGFDETFAQDVHANSSYLSRDVVWGQQFERMYWPEEGYTVLDLSRLDELKGLGEA</sequence>
<feature type="transmembrane region" description="Helical" evidence="12">
    <location>
        <begin position="101"/>
        <end position="124"/>
    </location>
</feature>
<dbReference type="GO" id="GO:0005886">
    <property type="term" value="C:plasma membrane"/>
    <property type="evidence" value="ECO:0007669"/>
    <property type="project" value="TreeGrafter"/>
</dbReference>
<dbReference type="InterPro" id="IPR041647">
    <property type="entry name" value="IRK_C"/>
</dbReference>
<keyword evidence="7 12" id="KW-1133">Transmembrane helix</keyword>
<evidence type="ECO:0000256" key="2">
    <source>
        <dbReference type="ARBA" id="ARBA00022448"/>
    </source>
</evidence>
<reference evidence="15 16" key="1">
    <citation type="submission" date="2019-08" db="EMBL/GenBank/DDBJ databases">
        <title>Genome of Phaeodactylibacter luteus.</title>
        <authorList>
            <person name="Bowman J.P."/>
        </authorList>
    </citation>
    <scope>NUCLEOTIDE SEQUENCE [LARGE SCALE GENOMIC DNA]</scope>
    <source>
        <strain evidence="15 16">KCTC 42180</strain>
    </source>
</reference>
<comment type="subcellular location">
    <subcellularLocation>
        <location evidence="1">Membrane</location>
        <topology evidence="1">Multi-pass membrane protein</topology>
    </subcellularLocation>
</comment>
<evidence type="ECO:0000256" key="11">
    <source>
        <dbReference type="SAM" id="MobiDB-lite"/>
    </source>
</evidence>
<dbReference type="SUPFAM" id="SSF81296">
    <property type="entry name" value="E set domains"/>
    <property type="match status" value="1"/>
</dbReference>
<dbReference type="EMBL" id="VOOR01000026">
    <property type="protein sequence ID" value="TXB62629.1"/>
    <property type="molecule type" value="Genomic_DNA"/>
</dbReference>
<dbReference type="GO" id="GO:0005242">
    <property type="term" value="F:inward rectifier potassium channel activity"/>
    <property type="evidence" value="ECO:0007669"/>
    <property type="project" value="InterPro"/>
</dbReference>
<dbReference type="Proteomes" id="UP000321580">
    <property type="component" value="Unassembled WGS sequence"/>
</dbReference>
<evidence type="ECO:0000313" key="16">
    <source>
        <dbReference type="Proteomes" id="UP000321580"/>
    </source>
</evidence>
<feature type="transmembrane region" description="Helical" evidence="12">
    <location>
        <begin position="130"/>
        <end position="155"/>
    </location>
</feature>
<dbReference type="SUPFAM" id="SSF81324">
    <property type="entry name" value="Voltage-gated potassium channels"/>
    <property type="match status" value="1"/>
</dbReference>
<evidence type="ECO:0000259" key="13">
    <source>
        <dbReference type="Pfam" id="PF07885"/>
    </source>
</evidence>
<dbReference type="GO" id="GO:0034702">
    <property type="term" value="C:monoatomic ion channel complex"/>
    <property type="evidence" value="ECO:0007669"/>
    <property type="project" value="UniProtKB-KW"/>
</dbReference>
<dbReference type="Gene3D" id="2.60.40.1400">
    <property type="entry name" value="G protein-activated inward rectifier potassium channel 1"/>
    <property type="match status" value="1"/>
</dbReference>
<feature type="domain" description="Potassium channel" evidence="13">
    <location>
        <begin position="83"/>
        <end position="157"/>
    </location>
</feature>
<keyword evidence="9 12" id="KW-0472">Membrane</keyword>
<evidence type="ECO:0000256" key="7">
    <source>
        <dbReference type="ARBA" id="ARBA00022989"/>
    </source>
</evidence>
<evidence type="ECO:0000256" key="10">
    <source>
        <dbReference type="ARBA" id="ARBA00023303"/>
    </source>
</evidence>
<dbReference type="Gene3D" id="1.10.287.70">
    <property type="match status" value="1"/>
</dbReference>
<feature type="transmembrane region" description="Helical" evidence="12">
    <location>
        <begin position="65"/>
        <end position="89"/>
    </location>
</feature>
<comment type="caution">
    <text evidence="15">The sequence shown here is derived from an EMBL/GenBank/DDBJ whole genome shotgun (WGS) entry which is preliminary data.</text>
</comment>
<dbReference type="InterPro" id="IPR014756">
    <property type="entry name" value="Ig_E-set"/>
</dbReference>
<dbReference type="Pfam" id="PF17655">
    <property type="entry name" value="IRK_C"/>
    <property type="match status" value="1"/>
</dbReference>
<evidence type="ECO:0000256" key="3">
    <source>
        <dbReference type="ARBA" id="ARBA00022538"/>
    </source>
</evidence>
<evidence type="ECO:0000256" key="1">
    <source>
        <dbReference type="ARBA" id="ARBA00004141"/>
    </source>
</evidence>
<dbReference type="GO" id="GO:1990573">
    <property type="term" value="P:potassium ion import across plasma membrane"/>
    <property type="evidence" value="ECO:0007669"/>
    <property type="project" value="TreeGrafter"/>
</dbReference>
<evidence type="ECO:0000313" key="15">
    <source>
        <dbReference type="EMBL" id="TXB62629.1"/>
    </source>
</evidence>
<keyword evidence="3" id="KW-0633">Potassium transport</keyword>
<dbReference type="PANTHER" id="PTHR11767:SF102">
    <property type="entry name" value="INWARDLY RECTIFYING POTASSIUM CHANNEL 1, ISOFORM F"/>
    <property type="match status" value="1"/>
</dbReference>
<dbReference type="PRINTS" id="PR01320">
    <property type="entry name" value="KIRCHANNEL"/>
</dbReference>
<keyword evidence="10" id="KW-0407">Ion channel</keyword>
<dbReference type="PANTHER" id="PTHR11767">
    <property type="entry name" value="INWARD RECTIFIER POTASSIUM CHANNEL"/>
    <property type="match status" value="1"/>
</dbReference>
<evidence type="ECO:0000256" key="5">
    <source>
        <dbReference type="ARBA" id="ARBA00022882"/>
    </source>
</evidence>
<dbReference type="GO" id="GO:0034765">
    <property type="term" value="P:regulation of monoatomic ion transmembrane transport"/>
    <property type="evidence" value="ECO:0007669"/>
    <property type="project" value="TreeGrafter"/>
</dbReference>
<keyword evidence="4 12" id="KW-0812">Transmembrane</keyword>
<evidence type="ECO:0000256" key="6">
    <source>
        <dbReference type="ARBA" id="ARBA00022958"/>
    </source>
</evidence>
<dbReference type="Pfam" id="PF07885">
    <property type="entry name" value="Ion_trans_2"/>
    <property type="match status" value="1"/>
</dbReference>
<gene>
    <name evidence="15" type="ORF">FRY97_12870</name>
</gene>
<dbReference type="RefSeq" id="WP_147167954.1">
    <property type="nucleotide sequence ID" value="NZ_VOOR01000026.1"/>
</dbReference>
<accession>A0A5C6RL38</accession>
<organism evidence="15 16">
    <name type="scientific">Phaeodactylibacter luteus</name>
    <dbReference type="NCBI Taxonomy" id="1564516"/>
    <lineage>
        <taxon>Bacteria</taxon>
        <taxon>Pseudomonadati</taxon>
        <taxon>Bacteroidota</taxon>
        <taxon>Saprospiria</taxon>
        <taxon>Saprospirales</taxon>
        <taxon>Haliscomenobacteraceae</taxon>
        <taxon>Phaeodactylibacter</taxon>
    </lineage>
</organism>
<keyword evidence="8" id="KW-0406">Ion transport</keyword>
<keyword evidence="6" id="KW-0630">Potassium</keyword>
<name>A0A5C6RL38_9BACT</name>
<dbReference type="InterPro" id="IPR013099">
    <property type="entry name" value="K_chnl_dom"/>
</dbReference>
<dbReference type="AlphaFoldDB" id="A0A5C6RL38"/>
<evidence type="ECO:0000256" key="12">
    <source>
        <dbReference type="SAM" id="Phobius"/>
    </source>
</evidence>
<evidence type="ECO:0000259" key="14">
    <source>
        <dbReference type="Pfam" id="PF17655"/>
    </source>
</evidence>
<keyword evidence="5" id="KW-0851">Voltage-gated channel</keyword>
<protein>
    <submittedName>
        <fullName evidence="15">Transporter</fullName>
    </submittedName>
</protein>
<evidence type="ECO:0000256" key="4">
    <source>
        <dbReference type="ARBA" id="ARBA00022692"/>
    </source>
</evidence>
<keyword evidence="16" id="KW-1185">Reference proteome</keyword>
<dbReference type="InterPro" id="IPR016449">
    <property type="entry name" value="K_chnl_inward-rec_Kir"/>
</dbReference>
<feature type="domain" description="Inward rectifier potassium channel C-terminal" evidence="14">
    <location>
        <begin position="164"/>
        <end position="315"/>
    </location>
</feature>
<dbReference type="InterPro" id="IPR013518">
    <property type="entry name" value="K_chnl_inward-rec_Kir_cyto"/>
</dbReference>
<proteinExistence type="predicted"/>
<evidence type="ECO:0000256" key="8">
    <source>
        <dbReference type="ARBA" id="ARBA00023065"/>
    </source>
</evidence>